<dbReference type="PANTHER" id="PTHR42837:SF2">
    <property type="entry name" value="MEMBRANE METALLOPROTEASE ARASP2, CHLOROPLASTIC-RELATED"/>
    <property type="match status" value="1"/>
</dbReference>
<dbReference type="GO" id="GO:0046872">
    <property type="term" value="F:metal ion binding"/>
    <property type="evidence" value="ECO:0007669"/>
    <property type="project" value="UniProtKB-KW"/>
</dbReference>
<dbReference type="SUPFAM" id="SSF50156">
    <property type="entry name" value="PDZ domain-like"/>
    <property type="match status" value="1"/>
</dbReference>
<dbReference type="SMART" id="SM00228">
    <property type="entry name" value="PDZ"/>
    <property type="match status" value="1"/>
</dbReference>
<evidence type="ECO:0000256" key="6">
    <source>
        <dbReference type="ARBA" id="ARBA00022801"/>
    </source>
</evidence>
<comment type="similarity">
    <text evidence="3 11">Belongs to the peptidase M50B family.</text>
</comment>
<dbReference type="GO" id="GO:0016020">
    <property type="term" value="C:membrane"/>
    <property type="evidence" value="ECO:0007669"/>
    <property type="project" value="UniProtKB-SubCell"/>
</dbReference>
<dbReference type="InterPro" id="IPR036034">
    <property type="entry name" value="PDZ_sf"/>
</dbReference>
<evidence type="ECO:0000313" key="13">
    <source>
        <dbReference type="EMBL" id="GGG22713.1"/>
    </source>
</evidence>
<feature type="transmembrane region" description="Helical" evidence="11">
    <location>
        <begin position="340"/>
        <end position="358"/>
    </location>
</feature>
<keyword evidence="14" id="KW-1185">Reference proteome</keyword>
<evidence type="ECO:0000256" key="8">
    <source>
        <dbReference type="ARBA" id="ARBA00022989"/>
    </source>
</evidence>
<keyword evidence="5 11" id="KW-0812">Transmembrane</keyword>
<dbReference type="NCBIfam" id="TIGR00054">
    <property type="entry name" value="RIP metalloprotease RseP"/>
    <property type="match status" value="1"/>
</dbReference>
<evidence type="ECO:0000256" key="1">
    <source>
        <dbReference type="ARBA" id="ARBA00001947"/>
    </source>
</evidence>
<dbReference type="CDD" id="cd06163">
    <property type="entry name" value="S2P-M50_PDZ_RseP-like"/>
    <property type="match status" value="1"/>
</dbReference>
<evidence type="ECO:0000256" key="4">
    <source>
        <dbReference type="ARBA" id="ARBA00022670"/>
    </source>
</evidence>
<evidence type="ECO:0000256" key="5">
    <source>
        <dbReference type="ARBA" id="ARBA00022692"/>
    </source>
</evidence>
<dbReference type="EC" id="3.4.24.-" evidence="11"/>
<keyword evidence="7 11" id="KW-0862">Zinc</keyword>
<evidence type="ECO:0000259" key="12">
    <source>
        <dbReference type="PROSITE" id="PS50106"/>
    </source>
</evidence>
<evidence type="ECO:0000256" key="3">
    <source>
        <dbReference type="ARBA" id="ARBA00007931"/>
    </source>
</evidence>
<dbReference type="Gene3D" id="2.30.42.10">
    <property type="match status" value="1"/>
</dbReference>
<dbReference type="InterPro" id="IPR041489">
    <property type="entry name" value="PDZ_6"/>
</dbReference>
<keyword evidence="11" id="KW-0479">Metal-binding</keyword>
<feature type="transmembrane region" description="Helical" evidence="11">
    <location>
        <begin position="108"/>
        <end position="130"/>
    </location>
</feature>
<dbReference type="PROSITE" id="PS50106">
    <property type="entry name" value="PDZ"/>
    <property type="match status" value="1"/>
</dbReference>
<accession>A0A8J3EB52</accession>
<dbReference type="GO" id="GO:0006508">
    <property type="term" value="P:proteolysis"/>
    <property type="evidence" value="ECO:0007669"/>
    <property type="project" value="UniProtKB-KW"/>
</dbReference>
<feature type="transmembrane region" description="Helical" evidence="11">
    <location>
        <begin position="12"/>
        <end position="32"/>
    </location>
</feature>
<evidence type="ECO:0000256" key="2">
    <source>
        <dbReference type="ARBA" id="ARBA00004141"/>
    </source>
</evidence>
<dbReference type="CDD" id="cd23081">
    <property type="entry name" value="cpPDZ_EcRseP-like"/>
    <property type="match status" value="1"/>
</dbReference>
<evidence type="ECO:0000256" key="11">
    <source>
        <dbReference type="RuleBase" id="RU362031"/>
    </source>
</evidence>
<dbReference type="GO" id="GO:0004222">
    <property type="term" value="F:metalloendopeptidase activity"/>
    <property type="evidence" value="ECO:0007669"/>
    <property type="project" value="InterPro"/>
</dbReference>
<comment type="subcellular location">
    <subcellularLocation>
        <location evidence="2">Membrane</location>
        <topology evidence="2">Multi-pass membrane protein</topology>
    </subcellularLocation>
</comment>
<keyword evidence="4" id="KW-0645">Protease</keyword>
<comment type="cofactor">
    <cofactor evidence="1 11">
        <name>Zn(2+)</name>
        <dbReference type="ChEBI" id="CHEBI:29105"/>
    </cofactor>
</comment>
<dbReference type="InterPro" id="IPR001478">
    <property type="entry name" value="PDZ"/>
</dbReference>
<reference evidence="13 14" key="1">
    <citation type="journal article" date="2014" name="Int. J. Syst. Evol. Microbiol.">
        <title>Complete genome sequence of Corynebacterium casei LMG S-19264T (=DSM 44701T), isolated from a smear-ripened cheese.</title>
        <authorList>
            <consortium name="US DOE Joint Genome Institute (JGI-PGF)"/>
            <person name="Walter F."/>
            <person name="Albersmeier A."/>
            <person name="Kalinowski J."/>
            <person name="Ruckert C."/>
        </authorList>
    </citation>
    <scope>NUCLEOTIDE SEQUENCE [LARGE SCALE GENOMIC DNA]</scope>
    <source>
        <strain evidence="13 14">CGMCC 1.16330</strain>
    </source>
</reference>
<dbReference type="InterPro" id="IPR004387">
    <property type="entry name" value="Pept_M50_Zn"/>
</dbReference>
<keyword evidence="10 11" id="KW-0472">Membrane</keyword>
<dbReference type="InterPro" id="IPR008915">
    <property type="entry name" value="Peptidase_M50"/>
</dbReference>
<keyword evidence="6 11" id="KW-0378">Hydrolase</keyword>
<feature type="transmembrane region" description="Helical" evidence="11">
    <location>
        <begin position="290"/>
        <end position="310"/>
    </location>
</feature>
<name>A0A8J3EB52_9PROT</name>
<dbReference type="EMBL" id="BMKS01000002">
    <property type="protein sequence ID" value="GGG22713.1"/>
    <property type="molecule type" value="Genomic_DNA"/>
</dbReference>
<dbReference type="RefSeq" id="WP_229677797.1">
    <property type="nucleotide sequence ID" value="NZ_BMKS01000002.1"/>
</dbReference>
<dbReference type="Proteomes" id="UP000597507">
    <property type="component" value="Unassembled WGS sequence"/>
</dbReference>
<sequence length="375" mass="40547">MDLLPDPFRTILAFVVVLGVLVFFHELGHYLAARWRGVHVETFSIGFGRPLWSWTDRRGTNWRVAWLPLGGYVKLHGQEHPGVEIPPEQRARYRPGETFHDKPVRDRAIVVAAGPIANFVLAVVLFAALFGTVGVPSGGTVIGSVVEGSAAERAGLRPGDRIIALDAEPVTRFDEVQRYVQPRAGVPIEIRVRRGGEAADGGEVLTLRAVPEARNGPAGVGVLGITGGAVVYERLDPFRAVWSGVVHTASVTGQTLAGVWQMIAGHRGTEELGGPLRIAQLSGQVAEMGWVSLVSFIAILSINLALINLFPIPILDGGHLVFYAIEAVRGRPLPPRAQEIGLRAGFALLITLFLFVTWNDLVQWGLFRWIAGIGG</sequence>
<keyword evidence="9 11" id="KW-0482">Metalloprotease</keyword>
<proteinExistence type="inferred from homology"/>
<gene>
    <name evidence="13" type="ORF">GCM10010964_08570</name>
</gene>
<dbReference type="PANTHER" id="PTHR42837">
    <property type="entry name" value="REGULATOR OF SIGMA-E PROTEASE RSEP"/>
    <property type="match status" value="1"/>
</dbReference>
<evidence type="ECO:0000256" key="10">
    <source>
        <dbReference type="ARBA" id="ARBA00023136"/>
    </source>
</evidence>
<evidence type="ECO:0000256" key="7">
    <source>
        <dbReference type="ARBA" id="ARBA00022833"/>
    </source>
</evidence>
<feature type="domain" description="PDZ" evidence="12">
    <location>
        <begin position="122"/>
        <end position="170"/>
    </location>
</feature>
<dbReference type="Pfam" id="PF17820">
    <property type="entry name" value="PDZ_6"/>
    <property type="match status" value="1"/>
</dbReference>
<evidence type="ECO:0000256" key="9">
    <source>
        <dbReference type="ARBA" id="ARBA00023049"/>
    </source>
</evidence>
<protein>
    <recommendedName>
        <fullName evidence="11">Zinc metalloprotease</fullName>
        <ecNumber evidence="11">3.4.24.-</ecNumber>
    </recommendedName>
</protein>
<organism evidence="13 14">
    <name type="scientific">Caldovatus sediminis</name>
    <dbReference type="NCBI Taxonomy" id="2041189"/>
    <lineage>
        <taxon>Bacteria</taxon>
        <taxon>Pseudomonadati</taxon>
        <taxon>Pseudomonadota</taxon>
        <taxon>Alphaproteobacteria</taxon>
        <taxon>Acetobacterales</taxon>
        <taxon>Roseomonadaceae</taxon>
        <taxon>Caldovatus</taxon>
    </lineage>
</organism>
<keyword evidence="8 11" id="KW-1133">Transmembrane helix</keyword>
<dbReference type="AlphaFoldDB" id="A0A8J3EB52"/>
<dbReference type="Pfam" id="PF02163">
    <property type="entry name" value="Peptidase_M50"/>
    <property type="match status" value="1"/>
</dbReference>
<evidence type="ECO:0000313" key="14">
    <source>
        <dbReference type="Proteomes" id="UP000597507"/>
    </source>
</evidence>
<comment type="caution">
    <text evidence="13">The sequence shown here is derived from an EMBL/GenBank/DDBJ whole genome shotgun (WGS) entry which is preliminary data.</text>
</comment>